<keyword evidence="1" id="KW-0472">Membrane</keyword>
<dbReference type="SMART" id="SM00894">
    <property type="entry name" value="Excalibur"/>
    <property type="match status" value="1"/>
</dbReference>
<feature type="transmembrane region" description="Helical" evidence="1">
    <location>
        <begin position="40"/>
        <end position="61"/>
    </location>
</feature>
<name>A0ABV7STJ3_9SPHN</name>
<dbReference type="InterPro" id="IPR008613">
    <property type="entry name" value="Excalibur_Ca-bd_domain"/>
</dbReference>
<accession>A0ABV7STJ3</accession>
<dbReference type="EMBL" id="JBHRXP010000001">
    <property type="protein sequence ID" value="MFC3578620.1"/>
    <property type="molecule type" value="Genomic_DNA"/>
</dbReference>
<dbReference type="Pfam" id="PF05901">
    <property type="entry name" value="Excalibur"/>
    <property type="match status" value="1"/>
</dbReference>
<keyword evidence="4" id="KW-1185">Reference proteome</keyword>
<evidence type="ECO:0000313" key="3">
    <source>
        <dbReference type="EMBL" id="MFC3578620.1"/>
    </source>
</evidence>
<dbReference type="RefSeq" id="WP_261293962.1">
    <property type="nucleotide sequence ID" value="NZ_JANQBK010000004.1"/>
</dbReference>
<evidence type="ECO:0000256" key="1">
    <source>
        <dbReference type="SAM" id="Phobius"/>
    </source>
</evidence>
<protein>
    <submittedName>
        <fullName evidence="3">Excalibur calcium-binding domain-containing protein</fullName>
    </submittedName>
</protein>
<feature type="domain" description="Excalibur calcium-binding" evidence="2">
    <location>
        <begin position="87"/>
        <end position="123"/>
    </location>
</feature>
<gene>
    <name evidence="3" type="ORF">ACFONA_00445</name>
</gene>
<dbReference type="Proteomes" id="UP001595713">
    <property type="component" value="Unassembled WGS sequence"/>
</dbReference>
<organism evidence="3 4">
    <name type="scientific">Sphingomonas hylomeconis</name>
    <dbReference type="NCBI Taxonomy" id="1395958"/>
    <lineage>
        <taxon>Bacteria</taxon>
        <taxon>Pseudomonadati</taxon>
        <taxon>Pseudomonadota</taxon>
        <taxon>Alphaproteobacteria</taxon>
        <taxon>Sphingomonadales</taxon>
        <taxon>Sphingomonadaceae</taxon>
        <taxon>Sphingomonas</taxon>
    </lineage>
</organism>
<evidence type="ECO:0000259" key="2">
    <source>
        <dbReference type="SMART" id="SM00894"/>
    </source>
</evidence>
<proteinExistence type="predicted"/>
<evidence type="ECO:0000313" key="4">
    <source>
        <dbReference type="Proteomes" id="UP001595713"/>
    </source>
</evidence>
<keyword evidence="1" id="KW-0812">Transmembrane</keyword>
<keyword evidence="1" id="KW-1133">Transmembrane helix</keyword>
<comment type="caution">
    <text evidence="3">The sequence shown here is derived from an EMBL/GenBank/DDBJ whole genome shotgun (WGS) entry which is preliminary data.</text>
</comment>
<sequence>MFTTLRLPSGMSLKKPFRAVPIKLGPRYRQKARQDETRTIVVTLGKAVAFGLVIAVASVVFERPMLSSWRRLTEEPAARAVREASVWYAGCDEPRAAGRAPIYAGEPGYRSGMDGDGDGIACE</sequence>
<reference evidence="4" key="1">
    <citation type="journal article" date="2019" name="Int. J. Syst. Evol. Microbiol.">
        <title>The Global Catalogue of Microorganisms (GCM) 10K type strain sequencing project: providing services to taxonomists for standard genome sequencing and annotation.</title>
        <authorList>
            <consortium name="The Broad Institute Genomics Platform"/>
            <consortium name="The Broad Institute Genome Sequencing Center for Infectious Disease"/>
            <person name="Wu L."/>
            <person name="Ma J."/>
        </authorList>
    </citation>
    <scope>NUCLEOTIDE SEQUENCE [LARGE SCALE GENOMIC DNA]</scope>
    <source>
        <strain evidence="4">KCTC 42739</strain>
    </source>
</reference>